<keyword evidence="2" id="KW-0963">Cytoplasm</keyword>
<feature type="region of interest" description="Disordered" evidence="7">
    <location>
        <begin position="186"/>
        <end position="210"/>
    </location>
</feature>
<dbReference type="PANTHER" id="PTHR12442">
    <property type="entry name" value="DYNEIN INTERMEDIATE CHAIN"/>
    <property type="match status" value="1"/>
</dbReference>
<evidence type="ECO:0000313" key="9">
    <source>
        <dbReference type="EMBL" id="CAH7675089.1"/>
    </source>
</evidence>
<dbReference type="InterPro" id="IPR001680">
    <property type="entry name" value="WD40_rpt"/>
</dbReference>
<dbReference type="InterPro" id="IPR036322">
    <property type="entry name" value="WD40_repeat_dom_sf"/>
</dbReference>
<dbReference type="GO" id="GO:0005737">
    <property type="term" value="C:cytoplasm"/>
    <property type="evidence" value="ECO:0007669"/>
    <property type="project" value="UniProtKB-SubCell"/>
</dbReference>
<comment type="caution">
    <text evidence="8">The sequence shown here is derived from an EMBL/GenBank/DDBJ whole genome shotgun (WGS) entry which is preliminary data.</text>
</comment>
<dbReference type="Gene3D" id="2.130.10.10">
    <property type="entry name" value="YVTN repeat-like/Quinoprotein amine dehydrogenase"/>
    <property type="match status" value="2"/>
</dbReference>
<dbReference type="InterPro" id="IPR015943">
    <property type="entry name" value="WD40/YVTN_repeat-like_dom_sf"/>
</dbReference>
<evidence type="ECO:0000256" key="5">
    <source>
        <dbReference type="PROSITE-ProRule" id="PRU00221"/>
    </source>
</evidence>
<dbReference type="GO" id="GO:0005868">
    <property type="term" value="C:cytoplasmic dynein complex"/>
    <property type="evidence" value="ECO:0007669"/>
    <property type="project" value="TreeGrafter"/>
</dbReference>
<keyword evidence="4" id="KW-0677">Repeat</keyword>
<feature type="compositionally biased region" description="Polar residues" evidence="7">
    <location>
        <begin position="566"/>
        <end position="589"/>
    </location>
</feature>
<dbReference type="PROSITE" id="PS50082">
    <property type="entry name" value="WD_REPEATS_2"/>
    <property type="match status" value="1"/>
</dbReference>
<dbReference type="GO" id="GO:0045503">
    <property type="term" value="F:dynein light chain binding"/>
    <property type="evidence" value="ECO:0007669"/>
    <property type="project" value="TreeGrafter"/>
</dbReference>
<comment type="subcellular location">
    <subcellularLocation>
        <location evidence="1">Cytoplasm</location>
    </subcellularLocation>
</comment>
<dbReference type="PANTHER" id="PTHR12442:SF22">
    <property type="entry name" value="CYTOPLASMIC DYNEIN 1 INTERMEDIATE CHAIN-RELATED"/>
    <property type="match status" value="1"/>
</dbReference>
<dbReference type="Proteomes" id="UP001153365">
    <property type="component" value="Unassembled WGS sequence"/>
</dbReference>
<evidence type="ECO:0000256" key="6">
    <source>
        <dbReference type="SAM" id="Coils"/>
    </source>
</evidence>
<dbReference type="GO" id="GO:0010970">
    <property type="term" value="P:transport along microtubule"/>
    <property type="evidence" value="ECO:0007669"/>
    <property type="project" value="TreeGrafter"/>
</dbReference>
<dbReference type="FunFam" id="2.130.10.10:FF:001070">
    <property type="entry name" value="Dynein intermediate chain, cytosolic"/>
    <property type="match status" value="1"/>
</dbReference>
<dbReference type="FunFam" id="2.130.10.10:FF:000414">
    <property type="entry name" value="Cytoplasmic dynein intermediate chain"/>
    <property type="match status" value="1"/>
</dbReference>
<name>A0AAV0AXC7_PHAPC</name>
<dbReference type="SMART" id="SM00320">
    <property type="entry name" value="WD40"/>
    <property type="match status" value="5"/>
</dbReference>
<feature type="compositionally biased region" description="Polar residues" evidence="7">
    <location>
        <begin position="36"/>
        <end position="47"/>
    </location>
</feature>
<evidence type="ECO:0000256" key="1">
    <source>
        <dbReference type="ARBA" id="ARBA00004496"/>
    </source>
</evidence>
<dbReference type="EMBL" id="CALTRL010002193">
    <property type="protein sequence ID" value="CAH7674965.1"/>
    <property type="molecule type" value="Genomic_DNA"/>
</dbReference>
<dbReference type="GO" id="GO:0045504">
    <property type="term" value="F:dynein heavy chain binding"/>
    <property type="evidence" value="ECO:0007669"/>
    <property type="project" value="TreeGrafter"/>
</dbReference>
<proteinExistence type="predicted"/>
<feature type="compositionally biased region" description="Basic and acidic residues" evidence="7">
    <location>
        <begin position="1"/>
        <end position="13"/>
    </location>
</feature>
<evidence type="ECO:0000256" key="3">
    <source>
        <dbReference type="ARBA" id="ARBA00022574"/>
    </source>
</evidence>
<evidence type="ECO:0000256" key="7">
    <source>
        <dbReference type="SAM" id="MobiDB-lite"/>
    </source>
</evidence>
<protein>
    <submittedName>
        <fullName evidence="8">Dynein intermediate chain, cytosolic</fullName>
    </submittedName>
</protein>
<dbReference type="SUPFAM" id="SSF50978">
    <property type="entry name" value="WD40 repeat-like"/>
    <property type="match status" value="1"/>
</dbReference>
<gene>
    <name evidence="9" type="ORF">PPACK8108_LOCUS10059</name>
    <name evidence="8" type="ORF">PPACK8108_LOCUS9920</name>
</gene>
<keyword evidence="3 5" id="KW-0853">WD repeat</keyword>
<reference evidence="8" key="1">
    <citation type="submission" date="2022-06" db="EMBL/GenBank/DDBJ databases">
        <authorList>
            <consortium name="SYNGENTA / RWTH Aachen University"/>
        </authorList>
    </citation>
    <scope>NUCLEOTIDE SEQUENCE</scope>
</reference>
<feature type="region of interest" description="Disordered" evidence="7">
    <location>
        <begin position="564"/>
        <end position="595"/>
    </location>
</feature>
<organism evidence="8 10">
    <name type="scientific">Phakopsora pachyrhizi</name>
    <name type="common">Asian soybean rust disease fungus</name>
    <dbReference type="NCBI Taxonomy" id="170000"/>
    <lineage>
        <taxon>Eukaryota</taxon>
        <taxon>Fungi</taxon>
        <taxon>Dikarya</taxon>
        <taxon>Basidiomycota</taxon>
        <taxon>Pucciniomycotina</taxon>
        <taxon>Pucciniomycetes</taxon>
        <taxon>Pucciniales</taxon>
        <taxon>Phakopsoraceae</taxon>
        <taxon>Phakopsora</taxon>
    </lineage>
</organism>
<dbReference type="InterPro" id="IPR050687">
    <property type="entry name" value="Dynein_IC"/>
</dbReference>
<accession>A0AAV0AXC7</accession>
<sequence>MDRRKQDIEEKRAKLAQLRKSRKERQDKLDEERGVGSTSSNLTGGVLNSSRTSRVEIDNLVSDLLCQSNPPSIVSSTGLISPALNQNSNLNISISTSSSRSNSATLSLGRRSSSQPSQEPQQLISSDGDLSVFNPNSTLDPRDTGCVTGKSPTSVLPNFTDSFQDLYEIQPKPRLLYSKSVQTQPISSTTGVSSQIVQNPDGSTSDPREEELRVKLLREIEAERIQLEKEIKEEKRRLEKEIEEDRLRGLEPGQLASIYTDLEFNEFLESSSKIIQRALSDGYDYLKDYAANLGDEDGMDDREGKRVKRSCEFYDEKLLKNRSVTDLDWSTKNPELSLASYNKNLNGINEPDGIVCIWNLHLLDRPEYVFHSQSDVLSSKFSPFHPNLVIGGTYSGQILIWDIRNRKQLPSLKTPLSASGHTHPVYSISIVGTQNSHNLLSASTDGTICSWVMDMLAQPQDMIEVTNLNHQRTDEMSPTCFSLPTNELNTLWFGTEEGNVYEANRFNRAGMKSGLVQNLVYKGHSGPVLGIDFHPLSGPVDFSDLFLTCGVDWTVKLWRPKDNLTKSDSTGTQESSVVRQPRLSGTASKPVSGIGGNAPNAITPVYSFEEADDYIFDVKWHPAHPAVFGSVDGSGKFNLWNLNSDTEVPTVSTTINPIQPRGLNKLSWEKREGRKVAIGSSDGRVYVYDIGDLALPRESEWDQMRKTLSNILGSSNSISALDVR</sequence>
<feature type="coiled-coil region" evidence="6">
    <location>
        <begin position="213"/>
        <end position="248"/>
    </location>
</feature>
<dbReference type="AlphaFoldDB" id="A0AAV0AXC7"/>
<feature type="region of interest" description="Disordered" evidence="7">
    <location>
        <begin position="95"/>
        <end position="150"/>
    </location>
</feature>
<evidence type="ECO:0000256" key="2">
    <source>
        <dbReference type="ARBA" id="ARBA00022490"/>
    </source>
</evidence>
<feature type="region of interest" description="Disordered" evidence="7">
    <location>
        <begin position="1"/>
        <end position="47"/>
    </location>
</feature>
<feature type="compositionally biased region" description="Polar residues" evidence="7">
    <location>
        <begin position="186"/>
        <end position="205"/>
    </location>
</feature>
<feature type="repeat" description="WD" evidence="5">
    <location>
        <begin position="521"/>
        <end position="558"/>
    </location>
</feature>
<evidence type="ECO:0000313" key="8">
    <source>
        <dbReference type="EMBL" id="CAH7674965.1"/>
    </source>
</evidence>
<feature type="compositionally biased region" description="Basic and acidic residues" evidence="7">
    <location>
        <begin position="24"/>
        <end position="34"/>
    </location>
</feature>
<dbReference type="EMBL" id="CALTRL010002244">
    <property type="protein sequence ID" value="CAH7675089.1"/>
    <property type="molecule type" value="Genomic_DNA"/>
</dbReference>
<keyword evidence="10" id="KW-1185">Reference proteome</keyword>
<feature type="compositionally biased region" description="Low complexity" evidence="7">
    <location>
        <begin position="95"/>
        <end position="126"/>
    </location>
</feature>
<evidence type="ECO:0000256" key="4">
    <source>
        <dbReference type="ARBA" id="ARBA00022737"/>
    </source>
</evidence>
<dbReference type="Pfam" id="PF00400">
    <property type="entry name" value="WD40"/>
    <property type="match status" value="2"/>
</dbReference>
<evidence type="ECO:0000313" key="10">
    <source>
        <dbReference type="Proteomes" id="UP001153365"/>
    </source>
</evidence>
<keyword evidence="6" id="KW-0175">Coiled coil</keyword>